<dbReference type="EMBL" id="CM007898">
    <property type="protein sequence ID" value="OTG14501.1"/>
    <property type="molecule type" value="Genomic_DNA"/>
</dbReference>
<dbReference type="InParanoid" id="A0A251TWY7"/>
<organism evidence="1 2">
    <name type="scientific">Helianthus annuus</name>
    <name type="common">Common sunflower</name>
    <dbReference type="NCBI Taxonomy" id="4232"/>
    <lineage>
        <taxon>Eukaryota</taxon>
        <taxon>Viridiplantae</taxon>
        <taxon>Streptophyta</taxon>
        <taxon>Embryophyta</taxon>
        <taxon>Tracheophyta</taxon>
        <taxon>Spermatophyta</taxon>
        <taxon>Magnoliopsida</taxon>
        <taxon>eudicotyledons</taxon>
        <taxon>Gunneridae</taxon>
        <taxon>Pentapetalae</taxon>
        <taxon>asterids</taxon>
        <taxon>campanulids</taxon>
        <taxon>Asterales</taxon>
        <taxon>Asteraceae</taxon>
        <taxon>Asteroideae</taxon>
        <taxon>Heliantheae alliance</taxon>
        <taxon>Heliantheae</taxon>
        <taxon>Helianthus</taxon>
    </lineage>
</organism>
<sequence>MLKTVQSSFDMFSLKASSKLFVCKWEPSASICYRSRQITSKESVIQLDSYKGISFQLVCEFLVAYDVYDQKGNSDHGQKGLGGEQQN</sequence>
<dbReference type="Proteomes" id="UP000215914">
    <property type="component" value="Chromosome 9"/>
</dbReference>
<name>A0A251TWY7_HELAN</name>
<dbReference type="AlphaFoldDB" id="A0A251TWY7"/>
<proteinExistence type="predicted"/>
<reference evidence="2" key="1">
    <citation type="journal article" date="2017" name="Nature">
        <title>The sunflower genome provides insights into oil metabolism, flowering and Asterid evolution.</title>
        <authorList>
            <person name="Badouin H."/>
            <person name="Gouzy J."/>
            <person name="Grassa C.J."/>
            <person name="Murat F."/>
            <person name="Staton S.E."/>
            <person name="Cottret L."/>
            <person name="Lelandais-Briere C."/>
            <person name="Owens G.L."/>
            <person name="Carrere S."/>
            <person name="Mayjonade B."/>
            <person name="Legrand L."/>
            <person name="Gill N."/>
            <person name="Kane N.C."/>
            <person name="Bowers J.E."/>
            <person name="Hubner S."/>
            <person name="Bellec A."/>
            <person name="Berard A."/>
            <person name="Berges H."/>
            <person name="Blanchet N."/>
            <person name="Boniface M.C."/>
            <person name="Brunel D."/>
            <person name="Catrice O."/>
            <person name="Chaidir N."/>
            <person name="Claudel C."/>
            <person name="Donnadieu C."/>
            <person name="Faraut T."/>
            <person name="Fievet G."/>
            <person name="Helmstetter N."/>
            <person name="King M."/>
            <person name="Knapp S.J."/>
            <person name="Lai Z."/>
            <person name="Le Paslier M.C."/>
            <person name="Lippi Y."/>
            <person name="Lorenzon L."/>
            <person name="Mandel J.R."/>
            <person name="Marage G."/>
            <person name="Marchand G."/>
            <person name="Marquand E."/>
            <person name="Bret-Mestries E."/>
            <person name="Morien E."/>
            <person name="Nambeesan S."/>
            <person name="Nguyen T."/>
            <person name="Pegot-Espagnet P."/>
            <person name="Pouilly N."/>
            <person name="Raftis F."/>
            <person name="Sallet E."/>
            <person name="Schiex T."/>
            <person name="Thomas J."/>
            <person name="Vandecasteele C."/>
            <person name="Vares D."/>
            <person name="Vear F."/>
            <person name="Vautrin S."/>
            <person name="Crespi M."/>
            <person name="Mangin B."/>
            <person name="Burke J.M."/>
            <person name="Salse J."/>
            <person name="Munos S."/>
            <person name="Vincourt P."/>
            <person name="Rieseberg L.H."/>
            <person name="Langlade N.B."/>
        </authorList>
    </citation>
    <scope>NUCLEOTIDE SEQUENCE [LARGE SCALE GENOMIC DNA]</scope>
    <source>
        <strain evidence="2">cv. SF193</strain>
    </source>
</reference>
<keyword evidence="2" id="KW-1185">Reference proteome</keyword>
<gene>
    <name evidence="1" type="ORF">HannXRQ_Chr09g0250131</name>
</gene>
<protein>
    <submittedName>
        <fullName evidence="1">Uncharacterized protein</fullName>
    </submittedName>
</protein>
<evidence type="ECO:0000313" key="2">
    <source>
        <dbReference type="Proteomes" id="UP000215914"/>
    </source>
</evidence>
<evidence type="ECO:0000313" key="1">
    <source>
        <dbReference type="EMBL" id="OTG14501.1"/>
    </source>
</evidence>
<accession>A0A251TWY7</accession>